<dbReference type="InterPro" id="IPR022692">
    <property type="entry name" value="Gemini_AL1_REP_central"/>
</dbReference>
<dbReference type="InterPro" id="IPR001191">
    <property type="entry name" value="Gemini_AL1_REP"/>
</dbReference>
<name>A0A1L4AAX0_9GEMI</name>
<dbReference type="Pfam" id="PF00799">
    <property type="entry name" value="Gemini_AL1"/>
    <property type="match status" value="1"/>
</dbReference>
<feature type="domain" description="CRESS-DNA virus Rep endonuclease" evidence="19">
    <location>
        <begin position="10"/>
        <end position="125"/>
    </location>
</feature>
<evidence type="ECO:0000256" key="8">
    <source>
        <dbReference type="ARBA" id="ARBA00022722"/>
    </source>
</evidence>
<evidence type="ECO:0000256" key="17">
    <source>
        <dbReference type="RuleBase" id="RU361249"/>
    </source>
</evidence>
<evidence type="ECO:0000256" key="9">
    <source>
        <dbReference type="ARBA" id="ARBA00022723"/>
    </source>
</evidence>
<feature type="binding site" evidence="16">
    <location>
        <position position="59"/>
    </location>
    <ligand>
        <name>a divalent metal cation</name>
        <dbReference type="ChEBI" id="CHEBI:60240"/>
    </ligand>
</feature>
<keyword evidence="13" id="KW-0190">Covalent protein-DNA linkage</keyword>
<evidence type="ECO:0000256" key="15">
    <source>
        <dbReference type="PIRSR" id="PIRSR601191-1"/>
    </source>
</evidence>
<feature type="active site" description="For DNA cleavage activity" evidence="15">
    <location>
        <position position="108"/>
    </location>
</feature>
<evidence type="ECO:0000256" key="3">
    <source>
        <dbReference type="ARBA" id="ARBA00022491"/>
    </source>
</evidence>
<comment type="similarity">
    <text evidence="2 17">Belongs to the geminiviridae Rep protein family.</text>
</comment>
<evidence type="ECO:0000256" key="12">
    <source>
        <dbReference type="ARBA" id="ARBA00022801"/>
    </source>
</evidence>
<evidence type="ECO:0000256" key="2">
    <source>
        <dbReference type="ARBA" id="ARBA00006240"/>
    </source>
</evidence>
<evidence type="ECO:0000256" key="18">
    <source>
        <dbReference type="SAM" id="MobiDB-lite"/>
    </source>
</evidence>
<keyword evidence="9 16" id="KW-0479">Metal-binding</keyword>
<evidence type="ECO:0000256" key="1">
    <source>
        <dbReference type="ARBA" id="ARBA00004147"/>
    </source>
</evidence>
<comment type="subunit">
    <text evidence="17">Homooligomer.</text>
</comment>
<dbReference type="GO" id="GO:0003677">
    <property type="term" value="F:DNA binding"/>
    <property type="evidence" value="ECO:0007669"/>
    <property type="project" value="UniProtKB-KW"/>
</dbReference>
<keyword evidence="3" id="KW-0678">Repressor</keyword>
<protein>
    <recommendedName>
        <fullName evidence="17">Replication-associated protein</fullName>
        <shortName evidence="17">Rep</shortName>
        <ecNumber evidence="17">3.1.21.-</ecNumber>
    </recommendedName>
</protein>
<keyword evidence="5" id="KW-0808">Transferase</keyword>
<organism evidence="20">
    <name type="scientific">Wheat dwarf virus</name>
    <dbReference type="NCBI Taxonomy" id="10834"/>
    <lineage>
        <taxon>Viruses</taxon>
        <taxon>Monodnaviria</taxon>
        <taxon>Shotokuvirae</taxon>
        <taxon>Cressdnaviricota</taxon>
        <taxon>Repensiviricetes</taxon>
        <taxon>Geplafuvirales</taxon>
        <taxon>Geminiviridae</taxon>
        <taxon>Mastrevirus</taxon>
        <taxon>Mastrevirus hordei</taxon>
    </lineage>
</organism>
<evidence type="ECO:0000259" key="19">
    <source>
        <dbReference type="PROSITE" id="PS52020"/>
    </source>
</evidence>
<feature type="binding site" evidence="16">
    <location>
        <position position="51"/>
    </location>
    <ligand>
        <name>a divalent metal cation</name>
        <dbReference type="ChEBI" id="CHEBI:60240"/>
    </ligand>
</feature>
<dbReference type="Gene3D" id="3.40.1310.20">
    <property type="match status" value="1"/>
</dbReference>
<keyword evidence="10" id="KW-0547">Nucleotide-binding</keyword>
<keyword evidence="14" id="KW-0238">DNA-binding</keyword>
<keyword evidence="4 17" id="KW-1048">Host nucleus</keyword>
<dbReference type="SUPFAM" id="SSF55464">
    <property type="entry name" value="Origin of replication-binding domain, RBD-like"/>
    <property type="match status" value="1"/>
</dbReference>
<evidence type="ECO:0000256" key="14">
    <source>
        <dbReference type="ARBA" id="ARBA00023125"/>
    </source>
</evidence>
<evidence type="ECO:0000256" key="16">
    <source>
        <dbReference type="PIRSR" id="PIRSR601191-2"/>
    </source>
</evidence>
<evidence type="ECO:0000256" key="13">
    <source>
        <dbReference type="ARBA" id="ARBA00023124"/>
    </source>
</evidence>
<keyword evidence="12 17" id="KW-0378">Hydrolase</keyword>
<evidence type="ECO:0000256" key="11">
    <source>
        <dbReference type="ARBA" id="ARBA00022759"/>
    </source>
</evidence>
<dbReference type="PRINTS" id="PR00227">
    <property type="entry name" value="GEMCOATAL1"/>
</dbReference>
<dbReference type="GO" id="GO:0006260">
    <property type="term" value="P:DNA replication"/>
    <property type="evidence" value="ECO:0007669"/>
    <property type="project" value="UniProtKB-KW"/>
</dbReference>
<evidence type="ECO:0000256" key="10">
    <source>
        <dbReference type="ARBA" id="ARBA00022741"/>
    </source>
</evidence>
<dbReference type="EMBL" id="KX533461">
    <property type="protein sequence ID" value="API65428.1"/>
    <property type="molecule type" value="Genomic_DNA"/>
</dbReference>
<reference evidence="20" key="1">
    <citation type="submission" date="2016-07" db="EMBL/GenBank/DDBJ databases">
        <title>Genomes of Beet curly top Iran virus, Oat dwarf virus, Turnip curly top virus and Wheat dwarf virus identified in leafhoppers.</title>
        <authorList>
            <person name="Heydarnejad J."/>
            <person name="Pouramini N."/>
            <person name="Kamali M."/>
            <person name="Massumi H."/>
            <person name="Farkas K."/>
            <person name="Kraberger S."/>
            <person name="Varsani A."/>
        </authorList>
    </citation>
    <scope>NUCLEOTIDE SEQUENCE</scope>
    <source>
        <strain evidence="20">WDV_IR_CZ2_2013</strain>
    </source>
</reference>
<keyword evidence="7" id="KW-0235">DNA replication</keyword>
<dbReference type="InterPro" id="IPR001146">
    <property type="entry name" value="Gemini_AL1_MSV"/>
</dbReference>
<feature type="region of interest" description="Disordered" evidence="18">
    <location>
        <begin position="246"/>
        <end position="266"/>
    </location>
</feature>
<dbReference type="GO" id="GO:0046872">
    <property type="term" value="F:metal ion binding"/>
    <property type="evidence" value="ECO:0007669"/>
    <property type="project" value="UniProtKB-KW"/>
</dbReference>
<proteinExistence type="inferred from homology"/>
<dbReference type="EC" id="3.1.21.-" evidence="17"/>
<sequence>MASSSAPRFRVYSKYLFLTYPQCILEPQFALDSLRTLLAKYEPLYIAAVRELHEDGSPHLHVLVQNKLKLRASITNPHALNLRMDTSPFSIFHPNIQAAKDCNQVRDYITKEVDSDVNTAEWGTFIAVTTPGRKDRDADMKQIIESSSSREEFLSMVCHRFPFEWSIRLKDFEYTARHLFPDPVATYTPEFPIESLMCHETIESWKNEHLYSVSLESYILCTSTPADKAVSDLEWMADYSRSHRDGISPYTSADQQEQERLPGQGL</sequence>
<dbReference type="InterPro" id="IPR049912">
    <property type="entry name" value="CRESS_DNA_REP"/>
</dbReference>
<comment type="cofactor">
    <cofactor evidence="16">
        <name>Mg(2+)</name>
        <dbReference type="ChEBI" id="CHEBI:18420"/>
    </cofactor>
    <cofactor evidence="16">
        <name>Mn(2+)</name>
        <dbReference type="ChEBI" id="CHEBI:29035"/>
    </cofactor>
    <text evidence="16">Divalent metal cations, possibly Mg(2+) or Mn(2+).</text>
</comment>
<comment type="subcellular location">
    <subcellularLocation>
        <location evidence="1 17">Host nucleus</location>
    </subcellularLocation>
</comment>
<evidence type="ECO:0000256" key="5">
    <source>
        <dbReference type="ARBA" id="ARBA00022679"/>
    </source>
</evidence>
<dbReference type="GO" id="GO:0016888">
    <property type="term" value="F:DNA endonuclease activity, producing 5'-phosphomonoesters"/>
    <property type="evidence" value="ECO:0007669"/>
    <property type="project" value="InterPro"/>
</dbReference>
<feature type="binding site" evidence="16">
    <location>
        <position position="112"/>
    </location>
    <ligand>
        <name>a divalent metal cation</name>
        <dbReference type="ChEBI" id="CHEBI:60240"/>
    </ligand>
</feature>
<accession>A0A1L4AAX0</accession>
<dbReference type="PRINTS" id="PR00229">
    <property type="entry name" value="GEMCOATMSVL1"/>
</dbReference>
<keyword evidence="11" id="KW-0255">Endonuclease</keyword>
<keyword evidence="8" id="KW-0540">Nuclease</keyword>
<feature type="binding site" evidence="16">
    <location>
        <position position="61"/>
    </location>
    <ligand>
        <name>a divalent metal cation</name>
        <dbReference type="ChEBI" id="CHEBI:60240"/>
    </ligand>
</feature>
<evidence type="ECO:0000256" key="6">
    <source>
        <dbReference type="ARBA" id="ARBA00022695"/>
    </source>
</evidence>
<keyword evidence="6" id="KW-0548">Nucleotidyltransferase</keyword>
<dbReference type="GO" id="GO:0042025">
    <property type="term" value="C:host cell nucleus"/>
    <property type="evidence" value="ECO:0007669"/>
    <property type="project" value="UniProtKB-SubCell"/>
</dbReference>
<evidence type="ECO:0000313" key="20">
    <source>
        <dbReference type="EMBL" id="API65428.1"/>
    </source>
</evidence>
<evidence type="ECO:0000256" key="4">
    <source>
        <dbReference type="ARBA" id="ARBA00022562"/>
    </source>
</evidence>
<dbReference type="GO" id="GO:0016779">
    <property type="term" value="F:nucleotidyltransferase activity"/>
    <property type="evidence" value="ECO:0007669"/>
    <property type="project" value="UniProtKB-KW"/>
</dbReference>
<evidence type="ECO:0000256" key="7">
    <source>
        <dbReference type="ARBA" id="ARBA00022705"/>
    </source>
</evidence>
<dbReference type="Pfam" id="PF08283">
    <property type="entry name" value="Gemini_AL1_M"/>
    <property type="match status" value="1"/>
</dbReference>
<dbReference type="GO" id="GO:0000166">
    <property type="term" value="F:nucleotide binding"/>
    <property type="evidence" value="ECO:0007669"/>
    <property type="project" value="UniProtKB-KW"/>
</dbReference>
<dbReference type="PROSITE" id="PS52020">
    <property type="entry name" value="CRESS_DNA_REP"/>
    <property type="match status" value="1"/>
</dbReference>
<dbReference type="GO" id="GO:0005198">
    <property type="term" value="F:structural molecule activity"/>
    <property type="evidence" value="ECO:0007669"/>
    <property type="project" value="InterPro"/>
</dbReference>